<dbReference type="AlphaFoldDB" id="A0A1A8MHH2"/>
<dbReference type="EMBL" id="HAEF01014645">
    <property type="protein sequence ID" value="SBR55804.1"/>
    <property type="molecule type" value="Transcribed_RNA"/>
</dbReference>
<accession>A0A1A8MHH2</accession>
<reference evidence="1" key="1">
    <citation type="submission" date="2016-05" db="EMBL/GenBank/DDBJ databases">
        <authorList>
            <person name="Lavstsen T."/>
            <person name="Jespersen J.S."/>
        </authorList>
    </citation>
    <scope>NUCLEOTIDE SEQUENCE</scope>
    <source>
        <tissue evidence="1">Brain</tissue>
    </source>
</reference>
<evidence type="ECO:0000313" key="1">
    <source>
        <dbReference type="EMBL" id="SBR55804.1"/>
    </source>
</evidence>
<organism evidence="1">
    <name type="scientific">Nothobranchius pienaari</name>
    <dbReference type="NCBI Taxonomy" id="704102"/>
    <lineage>
        <taxon>Eukaryota</taxon>
        <taxon>Metazoa</taxon>
        <taxon>Chordata</taxon>
        <taxon>Craniata</taxon>
        <taxon>Vertebrata</taxon>
        <taxon>Euteleostomi</taxon>
        <taxon>Actinopterygii</taxon>
        <taxon>Neopterygii</taxon>
        <taxon>Teleostei</taxon>
        <taxon>Neoteleostei</taxon>
        <taxon>Acanthomorphata</taxon>
        <taxon>Ovalentaria</taxon>
        <taxon>Atherinomorphae</taxon>
        <taxon>Cyprinodontiformes</taxon>
        <taxon>Nothobranchiidae</taxon>
        <taxon>Nothobranchius</taxon>
    </lineage>
</organism>
<name>A0A1A8MHH2_9TELE</name>
<gene>
    <name evidence="1" type="primary">RNASEH1</name>
</gene>
<protein>
    <submittedName>
        <fullName evidence="1">Ribonuclease H1</fullName>
    </submittedName>
</protein>
<proteinExistence type="predicted"/>
<reference evidence="1" key="2">
    <citation type="submission" date="2016-06" db="EMBL/GenBank/DDBJ databases">
        <title>The genome of a short-lived fish provides insights into sex chromosome evolution and the genetic control of aging.</title>
        <authorList>
            <person name="Reichwald K."/>
            <person name="Felder M."/>
            <person name="Petzold A."/>
            <person name="Koch P."/>
            <person name="Groth M."/>
            <person name="Platzer M."/>
        </authorList>
    </citation>
    <scope>NUCLEOTIDE SEQUENCE</scope>
    <source>
        <tissue evidence="1">Brain</tissue>
    </source>
</reference>
<sequence>MAACFDIEVRYAQNHRCPLGMGLAACQHCSDIAVASVLPANSPQTLLNHNHHYFDQSFCADLPTVYVDGSAFRHGPAP</sequence>